<evidence type="ECO:0000313" key="2">
    <source>
        <dbReference type="RefSeq" id="XP_032127281.1"/>
    </source>
</evidence>
<name>A0A6J3HAN5_SAPAP</name>
<organism evidence="1 2">
    <name type="scientific">Sapajus apella</name>
    <name type="common">Brown-capped capuchin</name>
    <name type="synonym">Cebus apella</name>
    <dbReference type="NCBI Taxonomy" id="9515"/>
    <lineage>
        <taxon>Eukaryota</taxon>
        <taxon>Metazoa</taxon>
        <taxon>Chordata</taxon>
        <taxon>Craniata</taxon>
        <taxon>Vertebrata</taxon>
        <taxon>Euteleostomi</taxon>
        <taxon>Mammalia</taxon>
        <taxon>Eutheria</taxon>
        <taxon>Euarchontoglires</taxon>
        <taxon>Primates</taxon>
        <taxon>Haplorrhini</taxon>
        <taxon>Platyrrhini</taxon>
        <taxon>Cebidae</taxon>
        <taxon>Cebinae</taxon>
        <taxon>Sapajus</taxon>
    </lineage>
</organism>
<keyword evidence="1" id="KW-1185">Reference proteome</keyword>
<dbReference type="AlphaFoldDB" id="A0A6J3HAN5"/>
<dbReference type="RefSeq" id="XP_032127281.1">
    <property type="nucleotide sequence ID" value="XM_032271390.1"/>
</dbReference>
<dbReference type="Proteomes" id="UP000504640">
    <property type="component" value="Unplaced"/>
</dbReference>
<dbReference type="GeneID" id="116544787"/>
<gene>
    <name evidence="2" type="primary">LOC116544787</name>
</gene>
<sequence length="125" mass="14392">MDLRRGAALIQKSRSLSWLRPRPRSTVVLSWSSPGSAHVNPSRLAPRLGGHRHTQLHLLARLRSTESEPEAALHWRTRLRPGVRRMRKCVIPRGARTRRRRKNYVSHNPLRRRPCSAAGLPLPRI</sequence>
<proteinExistence type="predicted"/>
<accession>A0A6J3HAN5</accession>
<evidence type="ECO:0000313" key="1">
    <source>
        <dbReference type="Proteomes" id="UP000504640"/>
    </source>
</evidence>
<reference evidence="2" key="1">
    <citation type="submission" date="2025-08" db="UniProtKB">
        <authorList>
            <consortium name="RefSeq"/>
        </authorList>
    </citation>
    <scope>IDENTIFICATION</scope>
    <source>
        <tissue evidence="2">Blood</tissue>
    </source>
</reference>
<protein>
    <submittedName>
        <fullName evidence="2">Uncharacterized protein LOC116544787</fullName>
    </submittedName>
</protein>